<evidence type="ECO:0000313" key="3">
    <source>
        <dbReference type="Proteomes" id="UP000314294"/>
    </source>
</evidence>
<evidence type="ECO:0000313" key="2">
    <source>
        <dbReference type="EMBL" id="TNN56949.1"/>
    </source>
</evidence>
<proteinExistence type="predicted"/>
<accession>A0A4Z2GU45</accession>
<dbReference type="EMBL" id="SRLO01000417">
    <property type="protein sequence ID" value="TNN56949.1"/>
    <property type="molecule type" value="Genomic_DNA"/>
</dbReference>
<name>A0A4Z2GU45_9TELE</name>
<comment type="caution">
    <text evidence="2">The sequence shown here is derived from an EMBL/GenBank/DDBJ whole genome shotgun (WGS) entry which is preliminary data.</text>
</comment>
<sequence>MIYDDRSLAMYGSTGLIPPDMKRQIIIKGRILDIPSEQFPTVGDGEPEEQKQSGGAGRRTATRRTDVLWVTASRRTASRRTDVLRGTGRRMASRRTDVLRGDETWVTEANRDGGTRGA</sequence>
<organism evidence="2 3">
    <name type="scientific">Liparis tanakae</name>
    <name type="common">Tanaka's snailfish</name>
    <dbReference type="NCBI Taxonomy" id="230148"/>
    <lineage>
        <taxon>Eukaryota</taxon>
        <taxon>Metazoa</taxon>
        <taxon>Chordata</taxon>
        <taxon>Craniata</taxon>
        <taxon>Vertebrata</taxon>
        <taxon>Euteleostomi</taxon>
        <taxon>Actinopterygii</taxon>
        <taxon>Neopterygii</taxon>
        <taxon>Teleostei</taxon>
        <taxon>Neoteleostei</taxon>
        <taxon>Acanthomorphata</taxon>
        <taxon>Eupercaria</taxon>
        <taxon>Perciformes</taxon>
        <taxon>Cottioidei</taxon>
        <taxon>Cottales</taxon>
        <taxon>Liparidae</taxon>
        <taxon>Liparis</taxon>
    </lineage>
</organism>
<gene>
    <name evidence="2" type="ORF">EYF80_032847</name>
</gene>
<evidence type="ECO:0000256" key="1">
    <source>
        <dbReference type="SAM" id="MobiDB-lite"/>
    </source>
</evidence>
<feature type="region of interest" description="Disordered" evidence="1">
    <location>
        <begin position="37"/>
        <end position="65"/>
    </location>
</feature>
<protein>
    <submittedName>
        <fullName evidence="2">Uncharacterized protein</fullName>
    </submittedName>
</protein>
<reference evidence="2 3" key="1">
    <citation type="submission" date="2019-03" db="EMBL/GenBank/DDBJ databases">
        <title>First draft genome of Liparis tanakae, snailfish: a comprehensive survey of snailfish specific genes.</title>
        <authorList>
            <person name="Kim W."/>
            <person name="Song I."/>
            <person name="Jeong J.-H."/>
            <person name="Kim D."/>
            <person name="Kim S."/>
            <person name="Ryu S."/>
            <person name="Song J.Y."/>
            <person name="Lee S.K."/>
        </authorList>
    </citation>
    <scope>NUCLEOTIDE SEQUENCE [LARGE SCALE GENOMIC DNA]</scope>
    <source>
        <tissue evidence="2">Muscle</tissue>
    </source>
</reference>
<keyword evidence="3" id="KW-1185">Reference proteome</keyword>
<dbReference type="Proteomes" id="UP000314294">
    <property type="component" value="Unassembled WGS sequence"/>
</dbReference>
<dbReference type="AlphaFoldDB" id="A0A4Z2GU45"/>